<evidence type="ECO:0000313" key="2">
    <source>
        <dbReference type="EMBL" id="GIY98977.1"/>
    </source>
</evidence>
<keyword evidence="3" id="KW-1185">Reference proteome</keyword>
<dbReference type="AlphaFoldDB" id="A0AAV4XV09"/>
<dbReference type="Proteomes" id="UP001054945">
    <property type="component" value="Unassembled WGS sequence"/>
</dbReference>
<proteinExistence type="predicted"/>
<keyword evidence="1" id="KW-0732">Signal</keyword>
<dbReference type="InterPro" id="IPR035915">
    <property type="entry name" value="Plakin_repeat_sf"/>
</dbReference>
<feature type="chain" id="PRO_5043517610" evidence="1">
    <location>
        <begin position="23"/>
        <end position="200"/>
    </location>
</feature>
<reference evidence="2 3" key="1">
    <citation type="submission" date="2021-06" db="EMBL/GenBank/DDBJ databases">
        <title>Caerostris extrusa draft genome.</title>
        <authorList>
            <person name="Kono N."/>
            <person name="Arakawa K."/>
        </authorList>
    </citation>
    <scope>NUCLEOTIDE SEQUENCE [LARGE SCALE GENOMIC DNA]</scope>
</reference>
<feature type="signal peptide" evidence="1">
    <location>
        <begin position="1"/>
        <end position="22"/>
    </location>
</feature>
<gene>
    <name evidence="2" type="ORF">CEXT_406771</name>
</gene>
<accession>A0AAV4XV09</accession>
<evidence type="ECO:0000256" key="1">
    <source>
        <dbReference type="SAM" id="SignalP"/>
    </source>
</evidence>
<sequence>MLRVDTLFCLLAVLSIPEAVNQGLVEPVQQKIVHPEHGEHLSIQEAIVCEIIDPNSELTEPCSGKNLTLENAIETGVVDGLSGGVQTWDGKISMLEAVQQNIFENLSSVQINLPPLAATFPVALSQGFFSVEKKSYVHPITGQATPILEAIHQGLIMTSCGDQSEEAIHIWTALEENLIDPVSCTFYHPPLLKLFQSARR</sequence>
<name>A0AAV4XV09_CAEEX</name>
<dbReference type="SUPFAM" id="SSF75399">
    <property type="entry name" value="Plakin repeat"/>
    <property type="match status" value="1"/>
</dbReference>
<comment type="caution">
    <text evidence="2">The sequence shown here is derived from an EMBL/GenBank/DDBJ whole genome shotgun (WGS) entry which is preliminary data.</text>
</comment>
<protein>
    <submittedName>
        <fullName evidence="2">Uncharacterized protein</fullName>
    </submittedName>
</protein>
<dbReference type="Gene3D" id="3.90.1290.10">
    <property type="entry name" value="Plakin repeat"/>
    <property type="match status" value="1"/>
</dbReference>
<dbReference type="EMBL" id="BPLR01000993">
    <property type="protein sequence ID" value="GIY98977.1"/>
    <property type="molecule type" value="Genomic_DNA"/>
</dbReference>
<organism evidence="2 3">
    <name type="scientific">Caerostris extrusa</name>
    <name type="common">Bark spider</name>
    <name type="synonym">Caerostris bankana</name>
    <dbReference type="NCBI Taxonomy" id="172846"/>
    <lineage>
        <taxon>Eukaryota</taxon>
        <taxon>Metazoa</taxon>
        <taxon>Ecdysozoa</taxon>
        <taxon>Arthropoda</taxon>
        <taxon>Chelicerata</taxon>
        <taxon>Arachnida</taxon>
        <taxon>Araneae</taxon>
        <taxon>Araneomorphae</taxon>
        <taxon>Entelegynae</taxon>
        <taxon>Araneoidea</taxon>
        <taxon>Araneidae</taxon>
        <taxon>Caerostris</taxon>
    </lineage>
</organism>
<evidence type="ECO:0000313" key="3">
    <source>
        <dbReference type="Proteomes" id="UP001054945"/>
    </source>
</evidence>